<proteinExistence type="predicted"/>
<protein>
    <submittedName>
        <fullName evidence="1">Uncharacterized protein</fullName>
    </submittedName>
</protein>
<dbReference type="Proteomes" id="UP000196710">
    <property type="component" value="Chromosome"/>
</dbReference>
<reference evidence="2" key="1">
    <citation type="submission" date="2017-05" db="EMBL/GenBank/DDBJ databases">
        <title>Improved OligoMM genomes.</title>
        <authorList>
            <person name="Garzetti D."/>
        </authorList>
    </citation>
    <scope>NUCLEOTIDE SEQUENCE [LARGE SCALE GENOMIC DNA]</scope>
    <source>
        <strain evidence="2">KB18</strain>
    </source>
</reference>
<sequence length="70" mass="7855">MQARKYPLGPIVYEAETSQELAQLKTSMKAYLDGSRIAFINGEMSLGADWDTKDHFGSPPIPLRWAVISR</sequence>
<evidence type="ECO:0000313" key="1">
    <source>
        <dbReference type="EMBL" id="ASB40723.1"/>
    </source>
</evidence>
<dbReference type="EMBL" id="CP021422">
    <property type="protein sequence ID" value="ASB40723.1"/>
    <property type="molecule type" value="Genomic_DNA"/>
</dbReference>
<dbReference type="RefSeq" id="WP_066533476.1">
    <property type="nucleotide sequence ID" value="NZ_CP021422.1"/>
</dbReference>
<evidence type="ECO:0000313" key="2">
    <source>
        <dbReference type="Proteomes" id="UP000196710"/>
    </source>
</evidence>
<gene>
    <name evidence="1" type="ORF">ADH66_08675</name>
</gene>
<keyword evidence="2" id="KW-1185">Reference proteome</keyword>
<accession>A0ABM6L5L2</accession>
<organism evidence="1 2">
    <name type="scientific">Acutalibacter muris</name>
    <dbReference type="NCBI Taxonomy" id="1796620"/>
    <lineage>
        <taxon>Bacteria</taxon>
        <taxon>Bacillati</taxon>
        <taxon>Bacillota</taxon>
        <taxon>Clostridia</taxon>
        <taxon>Eubacteriales</taxon>
        <taxon>Acutalibacteraceae</taxon>
        <taxon>Acutalibacter</taxon>
    </lineage>
</organism>
<name>A0ABM6L5L2_9FIRM</name>